<keyword evidence="1" id="KW-1133">Transmembrane helix</keyword>
<protein>
    <submittedName>
        <fullName evidence="2">Uncharacterized protein</fullName>
    </submittedName>
</protein>
<sequence length="364" mass="35507">MSDRSVSSMYTLRRVPPVEGLSDLAAHDVSESDPELSDATDIGAALAGLMRNPSTTFSGGTLSSPLGAFALSAGCGAVTCGVAGGAVGWATGMVLGGALGLAPSLLTLGFSIPLGTTLGGGVGLFTGLALGSGAGVVGGSAVGAAGIGAFAYREELKTGFVCVVTDVADVVTNSAILLFRVSAATASTGLGSVESVKGHVVGTVSRACDVSWPRSDSDVPCHGRQEDKEEEDRACDIDRSTRVTVVSAAAGAVAGGVTGGTAGTATGGLVGAALGVIPAFFTFGTSIPVGAALGGTLGFCAGTVAGSTAGLVSGGAAGYTGFMYKKQIRDRAASARRLAASSLDDLTMMARNSMSLCCDTGGTL</sequence>
<evidence type="ECO:0000256" key="1">
    <source>
        <dbReference type="SAM" id="Phobius"/>
    </source>
</evidence>
<feature type="transmembrane region" description="Helical" evidence="1">
    <location>
        <begin position="94"/>
        <end position="112"/>
    </location>
</feature>
<evidence type="ECO:0000313" key="2">
    <source>
        <dbReference type="EMBL" id="CAD8828221.1"/>
    </source>
</evidence>
<proteinExistence type="predicted"/>
<name>A0A7S1EVX2_NOCSC</name>
<reference evidence="2" key="1">
    <citation type="submission" date="2021-01" db="EMBL/GenBank/DDBJ databases">
        <authorList>
            <person name="Corre E."/>
            <person name="Pelletier E."/>
            <person name="Niang G."/>
            <person name="Scheremetjew M."/>
            <person name="Finn R."/>
            <person name="Kale V."/>
            <person name="Holt S."/>
            <person name="Cochrane G."/>
            <person name="Meng A."/>
            <person name="Brown T."/>
            <person name="Cohen L."/>
        </authorList>
    </citation>
    <scope>NUCLEOTIDE SEQUENCE</scope>
</reference>
<feature type="transmembrane region" description="Helical" evidence="1">
    <location>
        <begin position="66"/>
        <end position="87"/>
    </location>
</feature>
<accession>A0A7S1EVX2</accession>
<keyword evidence="1" id="KW-0812">Transmembrane</keyword>
<gene>
    <name evidence="2" type="ORF">NSCI0253_LOCUS2567</name>
</gene>
<dbReference type="AlphaFoldDB" id="A0A7S1EVX2"/>
<organism evidence="2">
    <name type="scientific">Noctiluca scintillans</name>
    <name type="common">Sea sparkle</name>
    <name type="synonym">Red tide dinoflagellate</name>
    <dbReference type="NCBI Taxonomy" id="2966"/>
    <lineage>
        <taxon>Eukaryota</taxon>
        <taxon>Sar</taxon>
        <taxon>Alveolata</taxon>
        <taxon>Dinophyceae</taxon>
        <taxon>Noctilucales</taxon>
        <taxon>Noctilucaceae</taxon>
        <taxon>Noctiluca</taxon>
    </lineage>
</organism>
<keyword evidence="1" id="KW-0472">Membrane</keyword>
<feature type="transmembrane region" description="Helical" evidence="1">
    <location>
        <begin position="124"/>
        <end position="152"/>
    </location>
</feature>
<dbReference type="EMBL" id="HBFQ01003706">
    <property type="protein sequence ID" value="CAD8828221.1"/>
    <property type="molecule type" value="Transcribed_RNA"/>
</dbReference>